<accession>A0A6N7S3B4</accession>
<evidence type="ECO:0000256" key="1">
    <source>
        <dbReference type="ARBA" id="ARBA00022801"/>
    </source>
</evidence>
<evidence type="ECO:0000256" key="3">
    <source>
        <dbReference type="ARBA" id="ARBA00023098"/>
    </source>
</evidence>
<feature type="active site" description="Proton acceptor" evidence="4">
    <location>
        <position position="175"/>
    </location>
</feature>
<feature type="domain" description="PNPLA" evidence="5">
    <location>
        <begin position="5"/>
        <end position="188"/>
    </location>
</feature>
<keyword evidence="2 4" id="KW-0442">Lipid degradation</keyword>
<dbReference type="GO" id="GO:0016787">
    <property type="term" value="F:hydrolase activity"/>
    <property type="evidence" value="ECO:0007669"/>
    <property type="project" value="UniProtKB-UniRule"/>
</dbReference>
<evidence type="ECO:0000256" key="4">
    <source>
        <dbReference type="PROSITE-ProRule" id="PRU01161"/>
    </source>
</evidence>
<dbReference type="Proteomes" id="UP000433575">
    <property type="component" value="Unassembled WGS sequence"/>
</dbReference>
<dbReference type="PANTHER" id="PTHR14226:SF57">
    <property type="entry name" value="BLR7027 PROTEIN"/>
    <property type="match status" value="1"/>
</dbReference>
<dbReference type="SUPFAM" id="SSF52151">
    <property type="entry name" value="FabD/lysophospholipase-like"/>
    <property type="match status" value="1"/>
</dbReference>
<evidence type="ECO:0000313" key="9">
    <source>
        <dbReference type="Proteomes" id="UP000480929"/>
    </source>
</evidence>
<dbReference type="EMBL" id="WKPI01000007">
    <property type="protein sequence ID" value="MSC32706.1"/>
    <property type="molecule type" value="Genomic_DNA"/>
</dbReference>
<organism evidence="6 8">
    <name type="scientific">Holdemania massiliensis</name>
    <dbReference type="NCBI Taxonomy" id="1468449"/>
    <lineage>
        <taxon>Bacteria</taxon>
        <taxon>Bacillati</taxon>
        <taxon>Bacillota</taxon>
        <taxon>Erysipelotrichia</taxon>
        <taxon>Erysipelotrichales</taxon>
        <taxon>Erysipelotrichaceae</taxon>
        <taxon>Holdemania</taxon>
    </lineage>
</organism>
<feature type="short sequence motif" description="DGA/G" evidence="4">
    <location>
        <begin position="175"/>
        <end position="177"/>
    </location>
</feature>
<feature type="active site" description="Nucleophile" evidence="4">
    <location>
        <position position="38"/>
    </location>
</feature>
<dbReference type="EMBL" id="WKPJ01000003">
    <property type="protein sequence ID" value="MSA88367.1"/>
    <property type="molecule type" value="Genomic_DNA"/>
</dbReference>
<evidence type="ECO:0000259" key="5">
    <source>
        <dbReference type="PROSITE" id="PS51635"/>
    </source>
</evidence>
<dbReference type="PANTHER" id="PTHR14226">
    <property type="entry name" value="NEUROPATHY TARGET ESTERASE/SWISS CHEESE D.MELANOGASTER"/>
    <property type="match status" value="1"/>
</dbReference>
<sequence>MKTAWVLCGGGSRGAYEIGVWQTFRAAGMMPDIVTGTSIGALNGALIVQQDYEAALDLWENLRIDDVMKDGIDLELSAIMENKQKIAPFLKKYVNAKGADNTPLKDMIARLVDEPKLRQSPIDFGLVTVRYPSLQAVELTKQEIPQDQIKDYLIASASCFPAFPVYEFAGQQYIDGGYQDNLPIALALRMGAERVIAVNLHYQSPIHPTLEKLPQVKVLSPSRDLGSFLSFDPMILKRNRELGVLDAQKFLGQRIGERYVFTPLTPSLQTLAEVLVRELTLFQCQLDDSDHPFIDTLWPQNVLLDKILKAPGDSFETLFVRMMELAAELMKKEAQTLLDPQTFLIEAAEFFSAGSPALETERSLYQSLLQQTTRQSLLTLIGKADRILLCRSLCDQMLHRQNSLLQQLHWLAPMMAQEVLVSWFAAFLIRWFKLNHNF</sequence>
<reference evidence="8 9" key="1">
    <citation type="journal article" date="2019" name="Nat. Med.">
        <title>A library of human gut bacterial isolates paired with longitudinal multiomics data enables mechanistic microbiome research.</title>
        <authorList>
            <person name="Poyet M."/>
            <person name="Groussin M."/>
            <person name="Gibbons S.M."/>
            <person name="Avila-Pacheco J."/>
            <person name="Jiang X."/>
            <person name="Kearney S.M."/>
            <person name="Perrotta A.R."/>
            <person name="Berdy B."/>
            <person name="Zhao S."/>
            <person name="Lieberman T.D."/>
            <person name="Swanson P.K."/>
            <person name="Smith M."/>
            <person name="Roesemann S."/>
            <person name="Alexander J.E."/>
            <person name="Rich S.A."/>
            <person name="Livny J."/>
            <person name="Vlamakis H."/>
            <person name="Clish C."/>
            <person name="Bullock K."/>
            <person name="Deik A."/>
            <person name="Scott J."/>
            <person name="Pierce K.A."/>
            <person name="Xavier R.J."/>
            <person name="Alm E.J."/>
        </authorList>
    </citation>
    <scope>NUCLEOTIDE SEQUENCE [LARGE SCALE GENOMIC DNA]</scope>
    <source>
        <strain evidence="6 8">BIOML-A4</strain>
        <strain evidence="7 9">BIOML-A5</strain>
    </source>
</reference>
<dbReference type="InterPro" id="IPR016035">
    <property type="entry name" value="Acyl_Trfase/lysoPLipase"/>
</dbReference>
<evidence type="ECO:0000313" key="6">
    <source>
        <dbReference type="EMBL" id="MSA88367.1"/>
    </source>
</evidence>
<dbReference type="GO" id="GO:0016042">
    <property type="term" value="P:lipid catabolic process"/>
    <property type="evidence" value="ECO:0007669"/>
    <property type="project" value="UniProtKB-UniRule"/>
</dbReference>
<protein>
    <recommendedName>
        <fullName evidence="5">PNPLA domain-containing protein</fullName>
    </recommendedName>
</protein>
<dbReference type="InterPro" id="IPR002641">
    <property type="entry name" value="PNPLA_dom"/>
</dbReference>
<keyword evidence="1 4" id="KW-0378">Hydrolase</keyword>
<proteinExistence type="predicted"/>
<evidence type="ECO:0000313" key="7">
    <source>
        <dbReference type="EMBL" id="MSC32706.1"/>
    </source>
</evidence>
<feature type="short sequence motif" description="GXGXXG" evidence="4">
    <location>
        <begin position="9"/>
        <end position="14"/>
    </location>
</feature>
<dbReference type="OrthoDB" id="9770965at2"/>
<name>A0A6N7S3B4_9FIRM</name>
<keyword evidence="3 4" id="KW-0443">Lipid metabolism</keyword>
<gene>
    <name evidence="7" type="ORF">GKD88_06195</name>
    <name evidence="6" type="ORF">GKE08_03410</name>
</gene>
<dbReference type="PROSITE" id="PS51635">
    <property type="entry name" value="PNPLA"/>
    <property type="match status" value="1"/>
</dbReference>
<evidence type="ECO:0000313" key="8">
    <source>
        <dbReference type="Proteomes" id="UP000433575"/>
    </source>
</evidence>
<dbReference type="Gene3D" id="3.40.1090.10">
    <property type="entry name" value="Cytosolic phospholipase A2 catalytic domain"/>
    <property type="match status" value="2"/>
</dbReference>
<feature type="short sequence motif" description="GXSXG" evidence="4">
    <location>
        <begin position="36"/>
        <end position="40"/>
    </location>
</feature>
<dbReference type="InterPro" id="IPR050301">
    <property type="entry name" value="NTE"/>
</dbReference>
<dbReference type="AlphaFoldDB" id="A0A6N7S3B4"/>
<dbReference type="CDD" id="cd07209">
    <property type="entry name" value="Pat_hypo_Ecoli_Z1214_like"/>
    <property type="match status" value="1"/>
</dbReference>
<evidence type="ECO:0000256" key="2">
    <source>
        <dbReference type="ARBA" id="ARBA00022963"/>
    </source>
</evidence>
<keyword evidence="9" id="KW-1185">Reference proteome</keyword>
<dbReference type="Proteomes" id="UP000480929">
    <property type="component" value="Unassembled WGS sequence"/>
</dbReference>
<dbReference type="Pfam" id="PF01734">
    <property type="entry name" value="Patatin"/>
    <property type="match status" value="1"/>
</dbReference>
<comment type="caution">
    <text evidence="6">The sequence shown here is derived from an EMBL/GenBank/DDBJ whole genome shotgun (WGS) entry which is preliminary data.</text>
</comment>
<dbReference type="RefSeq" id="WP_154237952.1">
    <property type="nucleotide sequence ID" value="NZ_CALJPI010000161.1"/>
</dbReference>